<evidence type="ECO:0000256" key="1">
    <source>
        <dbReference type="ARBA" id="ARBA00006432"/>
    </source>
</evidence>
<keyword evidence="6" id="KW-1185">Reference proteome</keyword>
<feature type="domain" description="AMP-dependent synthetase/ligase" evidence="3">
    <location>
        <begin position="11"/>
        <end position="374"/>
    </location>
</feature>
<evidence type="ECO:0000256" key="2">
    <source>
        <dbReference type="ARBA" id="ARBA00022598"/>
    </source>
</evidence>
<dbReference type="NCBIfam" id="NF004837">
    <property type="entry name" value="PRK06187.1"/>
    <property type="match status" value="1"/>
</dbReference>
<dbReference type="Proteomes" id="UP000294829">
    <property type="component" value="Unassembled WGS sequence"/>
</dbReference>
<evidence type="ECO:0000259" key="3">
    <source>
        <dbReference type="Pfam" id="PF00501"/>
    </source>
</evidence>
<dbReference type="FunFam" id="3.30.300.30:FF:000008">
    <property type="entry name" value="2,3-dihydroxybenzoate-AMP ligase"/>
    <property type="match status" value="1"/>
</dbReference>
<dbReference type="PROSITE" id="PS00455">
    <property type="entry name" value="AMP_BINDING"/>
    <property type="match status" value="1"/>
</dbReference>
<dbReference type="Pfam" id="PF00501">
    <property type="entry name" value="AMP-binding"/>
    <property type="match status" value="1"/>
</dbReference>
<dbReference type="InterPro" id="IPR025110">
    <property type="entry name" value="AMP-bd_C"/>
</dbReference>
<dbReference type="InterPro" id="IPR050237">
    <property type="entry name" value="ATP-dep_AMP-bd_enzyme"/>
</dbReference>
<dbReference type="InterPro" id="IPR045851">
    <property type="entry name" value="AMP-bd_C_sf"/>
</dbReference>
<feature type="domain" description="AMP-binding enzyme C-terminal" evidence="4">
    <location>
        <begin position="424"/>
        <end position="499"/>
    </location>
</feature>
<dbReference type="InterPro" id="IPR000873">
    <property type="entry name" value="AMP-dep_synth/lig_dom"/>
</dbReference>
<name>A0A4R5W1W6_9BURK</name>
<proteinExistence type="inferred from homology"/>
<keyword evidence="2 5" id="KW-0436">Ligase</keyword>
<dbReference type="OrthoDB" id="9766486at2"/>
<accession>A0A4R5W1W6</accession>
<dbReference type="AlphaFoldDB" id="A0A4R5W1W6"/>
<dbReference type="SUPFAM" id="SSF56801">
    <property type="entry name" value="Acetyl-CoA synthetase-like"/>
    <property type="match status" value="1"/>
</dbReference>
<dbReference type="PANTHER" id="PTHR43767:SF1">
    <property type="entry name" value="NONRIBOSOMAL PEPTIDE SYNTHASE PES1 (EUROFUNG)-RELATED"/>
    <property type="match status" value="1"/>
</dbReference>
<organism evidence="5 6">
    <name type="scientific">Sapientia aquatica</name>
    <dbReference type="NCBI Taxonomy" id="1549640"/>
    <lineage>
        <taxon>Bacteria</taxon>
        <taxon>Pseudomonadati</taxon>
        <taxon>Pseudomonadota</taxon>
        <taxon>Betaproteobacteria</taxon>
        <taxon>Burkholderiales</taxon>
        <taxon>Oxalobacteraceae</taxon>
        <taxon>Sapientia</taxon>
    </lineage>
</organism>
<dbReference type="Gene3D" id="3.30.300.30">
    <property type="match status" value="1"/>
</dbReference>
<dbReference type="PANTHER" id="PTHR43767">
    <property type="entry name" value="LONG-CHAIN-FATTY-ACID--COA LIGASE"/>
    <property type="match status" value="1"/>
</dbReference>
<evidence type="ECO:0000259" key="4">
    <source>
        <dbReference type="Pfam" id="PF13193"/>
    </source>
</evidence>
<dbReference type="InterPro" id="IPR020845">
    <property type="entry name" value="AMP-binding_CS"/>
</dbReference>
<comment type="similarity">
    <text evidence="1">Belongs to the ATP-dependent AMP-binding enzyme family.</text>
</comment>
<dbReference type="EMBL" id="SMYL01000005">
    <property type="protein sequence ID" value="TDK65637.1"/>
    <property type="molecule type" value="Genomic_DNA"/>
</dbReference>
<dbReference type="InterPro" id="IPR042099">
    <property type="entry name" value="ANL_N_sf"/>
</dbReference>
<evidence type="ECO:0000313" key="6">
    <source>
        <dbReference type="Proteomes" id="UP000294829"/>
    </source>
</evidence>
<sequence length="518" mass="56834">MNLTQALHHGLRERPHQTATVFRKRRQTYTQFVERVARFAGLLQGVAVKRGARVAILSLNSDYYLEYLYGCFWAGAVINPVNIRWTVNEIAYSLDDCTTAVLLVDDTFKHLIEPLRTLSSSLQTVIYIGEAACPEGMLSFTTLMQDAPAVPDANVNEQDLAAILYTGGTTGQPKGVMLSHANLCSDALSAIEVFQSGKMVTGLLTVPLFHVGGIAVLIQLITRLSTAIVLPSFSSKAVLAMIEKEEVTECFLVPTMIKMLIEDSDFAKYDTSSLIQIFYGAAPIDSNLLNRAITQFPRTDFAQVYGMTELSPVVAVLPSWYHTVDGQKQGKLGAAGRPIPNAEIKVVNEVGEEVASGSFGEIIARGPMRMMGYWNKPKQTAKALRNGWMHTGDAGYIDADGFLYVVDRLKDMIVTGGENVYSAEVENAILTLPQISQCAVVGVPDDKWGERVHAVVVLRDGQTINDQAIITHCRKIIAGYKCPSSIEYRSALPISAAGKILKYELRDPHWQGRSRKVG</sequence>
<gene>
    <name evidence="5" type="ORF">E2I14_11885</name>
</gene>
<dbReference type="GO" id="GO:0016878">
    <property type="term" value="F:acid-thiol ligase activity"/>
    <property type="evidence" value="ECO:0007669"/>
    <property type="project" value="UniProtKB-ARBA"/>
</dbReference>
<dbReference type="RefSeq" id="WP_133328732.1">
    <property type="nucleotide sequence ID" value="NZ_SMYL01000005.1"/>
</dbReference>
<evidence type="ECO:0000313" key="5">
    <source>
        <dbReference type="EMBL" id="TDK65637.1"/>
    </source>
</evidence>
<comment type="caution">
    <text evidence="5">The sequence shown here is derived from an EMBL/GenBank/DDBJ whole genome shotgun (WGS) entry which is preliminary data.</text>
</comment>
<dbReference type="Gene3D" id="3.40.50.12780">
    <property type="entry name" value="N-terminal domain of ligase-like"/>
    <property type="match status" value="1"/>
</dbReference>
<dbReference type="Pfam" id="PF13193">
    <property type="entry name" value="AMP-binding_C"/>
    <property type="match status" value="1"/>
</dbReference>
<reference evidence="5 6" key="1">
    <citation type="submission" date="2019-03" db="EMBL/GenBank/DDBJ databases">
        <title>Sapientia aquatica gen. nov., sp. nov., isolated from a crater lake.</title>
        <authorList>
            <person name="Felfoldi T."/>
            <person name="Szabo A."/>
            <person name="Toth E."/>
            <person name="Schumann P."/>
            <person name="Keki Z."/>
            <person name="Marialigeti K."/>
            <person name="Mathe I."/>
        </authorList>
    </citation>
    <scope>NUCLEOTIDE SEQUENCE [LARGE SCALE GENOMIC DNA]</scope>
    <source>
        <strain evidence="5 6">SA-152</strain>
    </source>
</reference>
<protein>
    <submittedName>
        <fullName evidence="5">Long-chain-fatty-acid--CoA ligase</fullName>
    </submittedName>
</protein>